<evidence type="ECO:0000313" key="6">
    <source>
        <dbReference type="EMBL" id="POY36555.1"/>
    </source>
</evidence>
<comment type="caution">
    <text evidence="6">The sequence shown here is derived from an EMBL/GenBank/DDBJ whole genome shotgun (WGS) entry which is preliminary data.</text>
</comment>
<keyword evidence="5" id="KW-0520">NAD</keyword>
<dbReference type="PANTHER" id="PTHR46091">
    <property type="entry name" value="BLR7054 PROTEIN"/>
    <property type="match status" value="1"/>
</dbReference>
<dbReference type="OrthoDB" id="9789960at2"/>
<keyword evidence="1" id="KW-0285">Flavoprotein</keyword>
<keyword evidence="3" id="KW-0274">FAD</keyword>
<dbReference type="RefSeq" id="WP_103788858.1">
    <property type="nucleotide sequence ID" value="NZ_PQVF01000006.1"/>
</dbReference>
<dbReference type="PANTHER" id="PTHR46091:SF3">
    <property type="entry name" value="AMINE OXIDASE DOMAIN-CONTAINING PROTEIN"/>
    <property type="match status" value="1"/>
</dbReference>
<evidence type="ECO:0000256" key="3">
    <source>
        <dbReference type="ARBA" id="ARBA00022827"/>
    </source>
</evidence>
<dbReference type="Gene3D" id="3.50.50.60">
    <property type="entry name" value="FAD/NAD(P)-binding domain"/>
    <property type="match status" value="2"/>
</dbReference>
<reference evidence="6 7" key="1">
    <citation type="submission" date="2018-01" db="EMBL/GenBank/DDBJ databases">
        <authorList>
            <person name="Gaut B.S."/>
            <person name="Morton B.R."/>
            <person name="Clegg M.T."/>
            <person name="Duvall M.R."/>
        </authorList>
    </citation>
    <scope>NUCLEOTIDE SEQUENCE [LARGE SCALE GENOMIC DNA]</scope>
    <source>
        <strain evidence="6 7">HR-AV</strain>
    </source>
</reference>
<protein>
    <submittedName>
        <fullName evidence="6">All-trans-retinol 13,14-reductase</fullName>
    </submittedName>
</protein>
<dbReference type="Pfam" id="PF13450">
    <property type="entry name" value="NAD_binding_8"/>
    <property type="match status" value="1"/>
</dbReference>
<evidence type="ECO:0000313" key="7">
    <source>
        <dbReference type="Proteomes" id="UP000236893"/>
    </source>
</evidence>
<dbReference type="Proteomes" id="UP000236893">
    <property type="component" value="Unassembled WGS sequence"/>
</dbReference>
<dbReference type="AlphaFoldDB" id="A0A2S5A1Y1"/>
<evidence type="ECO:0000256" key="5">
    <source>
        <dbReference type="ARBA" id="ARBA00023027"/>
    </source>
</evidence>
<sequence>MEQFDIVIIGSGLGGLVCANILGREGKKVCVIEKNKQIGGSLQTFVRDKVIFDTGVHYIGGLEKGQNLYQIFKYLGVMDNLKLQKMDEDAFDKIVFEGDENEYPLAQGYDNFINQLLKFFPEEEAGIRAYCDEIKEVCSKFPLYNLQKGGSYDDKAGVIGIDTKTFIDSITNNHKLRQVLAGNNPLYAGKAEKTPLYVHSLVLNSYIESSWKCIDGGSQIGKMLAKGIKSFGGVIKRNSEVAQIVEENGKVTHVTLADGSKIYADEFISNIHPAKTLEKTKSEIIRPAYRNRINNLENSISSFTLSIVLKKDSFKYLKHNYYYHDVNAVWEGDDYTTDNWPRGYALFWSPSSKSVEYADAVSVLAYMKYEEVKQWENSYNTVADENDRGEGYEEFKKQKAEALIAKIEQKFPGFSDCIQSYYTSTPLSYRDYIGTDDGSMYGVSKDYQDPLKSFISPRTKIPNLHLTGQNLNLHGVLGVTISAVVTCSSFIEPDLLIDKINNA</sequence>
<dbReference type="InterPro" id="IPR052206">
    <property type="entry name" value="Retinol_saturase"/>
</dbReference>
<keyword evidence="4" id="KW-0521">NADP</keyword>
<evidence type="ECO:0000256" key="4">
    <source>
        <dbReference type="ARBA" id="ARBA00022857"/>
    </source>
</evidence>
<gene>
    <name evidence="6" type="ORF">C3K47_09270</name>
</gene>
<dbReference type="InterPro" id="IPR036188">
    <property type="entry name" value="FAD/NAD-bd_sf"/>
</dbReference>
<proteinExistence type="predicted"/>
<dbReference type="EMBL" id="PQVF01000006">
    <property type="protein sequence ID" value="POY36555.1"/>
    <property type="molecule type" value="Genomic_DNA"/>
</dbReference>
<accession>A0A2S5A1Y1</accession>
<organism evidence="6 7">
    <name type="scientific">Solitalea longa</name>
    <dbReference type="NCBI Taxonomy" id="2079460"/>
    <lineage>
        <taxon>Bacteria</taxon>
        <taxon>Pseudomonadati</taxon>
        <taxon>Bacteroidota</taxon>
        <taxon>Sphingobacteriia</taxon>
        <taxon>Sphingobacteriales</taxon>
        <taxon>Sphingobacteriaceae</taxon>
        <taxon>Solitalea</taxon>
    </lineage>
</organism>
<keyword evidence="2" id="KW-0732">Signal</keyword>
<keyword evidence="7" id="KW-1185">Reference proteome</keyword>
<dbReference type="SUPFAM" id="SSF51905">
    <property type="entry name" value="FAD/NAD(P)-binding domain"/>
    <property type="match status" value="1"/>
</dbReference>
<name>A0A2S5A1Y1_9SPHI</name>
<evidence type="ECO:0000256" key="1">
    <source>
        <dbReference type="ARBA" id="ARBA00022630"/>
    </source>
</evidence>
<evidence type="ECO:0000256" key="2">
    <source>
        <dbReference type="ARBA" id="ARBA00022729"/>
    </source>
</evidence>